<dbReference type="InterPro" id="IPR016461">
    <property type="entry name" value="COMT-like"/>
</dbReference>
<dbReference type="InterPro" id="IPR001077">
    <property type="entry name" value="COMT_C"/>
</dbReference>
<feature type="domain" description="O-methyltransferase C-terminal" evidence="4">
    <location>
        <begin position="229"/>
        <end position="375"/>
    </location>
</feature>
<dbReference type="EMBL" id="JAGPNK010000012">
    <property type="protein sequence ID" value="KAH7310721.1"/>
    <property type="molecule type" value="Genomic_DNA"/>
</dbReference>
<dbReference type="GO" id="GO:0032259">
    <property type="term" value="P:methylation"/>
    <property type="evidence" value="ECO:0007669"/>
    <property type="project" value="UniProtKB-KW"/>
</dbReference>
<dbReference type="AlphaFoldDB" id="A0A8K0SKI7"/>
<gene>
    <name evidence="5" type="ORF">B0I35DRAFT_453074</name>
</gene>
<dbReference type="SUPFAM" id="SSF53335">
    <property type="entry name" value="S-adenosyl-L-methionine-dependent methyltransferases"/>
    <property type="match status" value="1"/>
</dbReference>
<keyword evidence="3" id="KW-0949">S-adenosyl-L-methionine</keyword>
<dbReference type="GO" id="GO:0008171">
    <property type="term" value="F:O-methyltransferase activity"/>
    <property type="evidence" value="ECO:0007669"/>
    <property type="project" value="InterPro"/>
</dbReference>
<accession>A0A8K0SKI7</accession>
<evidence type="ECO:0000256" key="2">
    <source>
        <dbReference type="ARBA" id="ARBA00022679"/>
    </source>
</evidence>
<dbReference type="SUPFAM" id="SSF46785">
    <property type="entry name" value="Winged helix' DNA-binding domain"/>
    <property type="match status" value="1"/>
</dbReference>
<dbReference type="Proteomes" id="UP000813444">
    <property type="component" value="Unassembled WGS sequence"/>
</dbReference>
<dbReference type="InterPro" id="IPR029063">
    <property type="entry name" value="SAM-dependent_MTases_sf"/>
</dbReference>
<evidence type="ECO:0000256" key="3">
    <source>
        <dbReference type="ARBA" id="ARBA00022691"/>
    </source>
</evidence>
<dbReference type="Pfam" id="PF00891">
    <property type="entry name" value="Methyltransf_2"/>
    <property type="match status" value="1"/>
</dbReference>
<dbReference type="InterPro" id="IPR036390">
    <property type="entry name" value="WH_DNA-bd_sf"/>
</dbReference>
<evidence type="ECO:0000313" key="6">
    <source>
        <dbReference type="Proteomes" id="UP000813444"/>
    </source>
</evidence>
<keyword evidence="1 5" id="KW-0489">Methyltransferase</keyword>
<evidence type="ECO:0000313" key="5">
    <source>
        <dbReference type="EMBL" id="KAH7310721.1"/>
    </source>
</evidence>
<protein>
    <submittedName>
        <fullName evidence="5">S-adenosyl-L-methionine-dependent methyltransferase</fullName>
    </submittedName>
</protein>
<dbReference type="PROSITE" id="PS51683">
    <property type="entry name" value="SAM_OMT_II"/>
    <property type="match status" value="1"/>
</dbReference>
<dbReference type="Gene3D" id="1.10.10.10">
    <property type="entry name" value="Winged helix-like DNA-binding domain superfamily/Winged helix DNA-binding domain"/>
    <property type="match status" value="1"/>
</dbReference>
<dbReference type="OrthoDB" id="2410195at2759"/>
<dbReference type="InterPro" id="IPR036388">
    <property type="entry name" value="WH-like_DNA-bd_sf"/>
</dbReference>
<proteinExistence type="predicted"/>
<evidence type="ECO:0000259" key="4">
    <source>
        <dbReference type="Pfam" id="PF00891"/>
    </source>
</evidence>
<organism evidence="5 6">
    <name type="scientific">Stachybotrys elegans</name>
    <dbReference type="NCBI Taxonomy" id="80388"/>
    <lineage>
        <taxon>Eukaryota</taxon>
        <taxon>Fungi</taxon>
        <taxon>Dikarya</taxon>
        <taxon>Ascomycota</taxon>
        <taxon>Pezizomycotina</taxon>
        <taxon>Sordariomycetes</taxon>
        <taxon>Hypocreomycetidae</taxon>
        <taxon>Hypocreales</taxon>
        <taxon>Stachybotryaceae</taxon>
        <taxon>Stachybotrys</taxon>
    </lineage>
</organism>
<sequence length="398" mass="43881">MDALALANQLEAISANPETITALSDDNTRRRLCEAAMKLSLALEAGGDSIHRITNAPLELALSRVGAQCGLWKTLAQDDASASFTHQQLAAQTNVDPVLMKRLLRYYQSKGMVKQTGPDSYESSNVTKALATPGGAGGIGYFAEMVYPALMGIPEFLRKTNHANPTNPDYCPWHVGHKTDESPFAYLGKRPEMMEFFLPWMAGQRDGMPAFLDVFDFEKEVGMGTDPSVPVFVDVGGAIGHQCVLFKERYPSCAGRIVLQEQAHVIDQVKAAPLPGFDGIETQSYDFWGPEPLHGARVYYLRNVLHDWPDHKVKEILQNIKAGMSEDSVILIDEMVLPDEGTPWRAAGLDMDMLACLAASERTSEEWNKVIDDAGLVLVKSVQYTVQCNDCILICKRK</sequence>
<comment type="caution">
    <text evidence="5">The sequence shown here is derived from an EMBL/GenBank/DDBJ whole genome shotgun (WGS) entry which is preliminary data.</text>
</comment>
<dbReference type="Gene3D" id="3.40.50.150">
    <property type="entry name" value="Vaccinia Virus protein VP39"/>
    <property type="match status" value="1"/>
</dbReference>
<keyword evidence="2" id="KW-0808">Transferase</keyword>
<dbReference type="PANTHER" id="PTHR43712:SF1">
    <property type="entry name" value="HYPOTHETICAL O-METHYLTRANSFERASE (EUROFUNG)-RELATED"/>
    <property type="match status" value="1"/>
</dbReference>
<evidence type="ECO:0000256" key="1">
    <source>
        <dbReference type="ARBA" id="ARBA00022603"/>
    </source>
</evidence>
<dbReference type="PANTHER" id="PTHR43712">
    <property type="entry name" value="PUTATIVE (AFU_ORTHOLOGUE AFUA_4G14580)-RELATED"/>
    <property type="match status" value="1"/>
</dbReference>
<name>A0A8K0SKI7_9HYPO</name>
<keyword evidence="6" id="KW-1185">Reference proteome</keyword>
<reference evidence="5" key="1">
    <citation type="journal article" date="2021" name="Nat. Commun.">
        <title>Genetic determinants of endophytism in the Arabidopsis root mycobiome.</title>
        <authorList>
            <person name="Mesny F."/>
            <person name="Miyauchi S."/>
            <person name="Thiergart T."/>
            <person name="Pickel B."/>
            <person name="Atanasova L."/>
            <person name="Karlsson M."/>
            <person name="Huettel B."/>
            <person name="Barry K.W."/>
            <person name="Haridas S."/>
            <person name="Chen C."/>
            <person name="Bauer D."/>
            <person name="Andreopoulos W."/>
            <person name="Pangilinan J."/>
            <person name="LaButti K."/>
            <person name="Riley R."/>
            <person name="Lipzen A."/>
            <person name="Clum A."/>
            <person name="Drula E."/>
            <person name="Henrissat B."/>
            <person name="Kohler A."/>
            <person name="Grigoriev I.V."/>
            <person name="Martin F.M."/>
            <person name="Hacquard S."/>
        </authorList>
    </citation>
    <scope>NUCLEOTIDE SEQUENCE</scope>
    <source>
        <strain evidence="5">MPI-CAGE-CH-0235</strain>
    </source>
</reference>